<evidence type="ECO:0000313" key="9">
    <source>
        <dbReference type="EMBL" id="CAD5218802.1"/>
    </source>
</evidence>
<evidence type="ECO:0000256" key="4">
    <source>
        <dbReference type="ARBA" id="ARBA00023163"/>
    </source>
</evidence>
<keyword evidence="5" id="KW-0539">Nucleus</keyword>
<dbReference type="OrthoDB" id="6284217at2759"/>
<evidence type="ECO:0000313" key="10">
    <source>
        <dbReference type="Proteomes" id="UP000614601"/>
    </source>
</evidence>
<keyword evidence="10" id="KW-1185">Reference proteome</keyword>
<dbReference type="GO" id="GO:0006368">
    <property type="term" value="P:transcription elongation by RNA polymerase II"/>
    <property type="evidence" value="ECO:0007669"/>
    <property type="project" value="InterPro"/>
</dbReference>
<dbReference type="Proteomes" id="UP000783686">
    <property type="component" value="Unassembled WGS sequence"/>
</dbReference>
<dbReference type="GO" id="GO:0008023">
    <property type="term" value="C:transcription elongation factor complex"/>
    <property type="evidence" value="ECO:0007669"/>
    <property type="project" value="InterPro"/>
</dbReference>
<dbReference type="Pfam" id="PF10390">
    <property type="entry name" value="ELL"/>
    <property type="match status" value="1"/>
</dbReference>
<evidence type="ECO:0000256" key="5">
    <source>
        <dbReference type="ARBA" id="ARBA00023242"/>
    </source>
</evidence>
<feature type="compositionally biased region" description="Low complexity" evidence="7">
    <location>
        <begin position="329"/>
        <end position="346"/>
    </location>
</feature>
<dbReference type="InterPro" id="IPR019464">
    <property type="entry name" value="ELL_N"/>
</dbReference>
<dbReference type="GO" id="GO:0042795">
    <property type="term" value="P:snRNA transcription by RNA polymerase II"/>
    <property type="evidence" value="ECO:0007669"/>
    <property type="project" value="TreeGrafter"/>
</dbReference>
<evidence type="ECO:0000256" key="2">
    <source>
        <dbReference type="ARBA" id="ARBA00009171"/>
    </source>
</evidence>
<feature type="compositionally biased region" description="Polar residues" evidence="7">
    <location>
        <begin position="347"/>
        <end position="358"/>
    </location>
</feature>
<gene>
    <name evidence="9" type="ORF">BOKJ2_LOCUS8012</name>
</gene>
<dbReference type="SUPFAM" id="SSF46785">
    <property type="entry name" value="Winged helix' DNA-binding domain"/>
    <property type="match status" value="1"/>
</dbReference>
<dbReference type="EMBL" id="CAJFDH010000004">
    <property type="protein sequence ID" value="CAD5218802.1"/>
    <property type="molecule type" value="Genomic_DNA"/>
</dbReference>
<keyword evidence="4" id="KW-0804">Transcription</keyword>
<comment type="subcellular location">
    <subcellularLocation>
        <location evidence="1">Nucleus</location>
    </subcellularLocation>
</comment>
<evidence type="ECO:0000256" key="7">
    <source>
        <dbReference type="SAM" id="MobiDB-lite"/>
    </source>
</evidence>
<organism evidence="9 10">
    <name type="scientific">Bursaphelenchus okinawaensis</name>
    <dbReference type="NCBI Taxonomy" id="465554"/>
    <lineage>
        <taxon>Eukaryota</taxon>
        <taxon>Metazoa</taxon>
        <taxon>Ecdysozoa</taxon>
        <taxon>Nematoda</taxon>
        <taxon>Chromadorea</taxon>
        <taxon>Rhabditida</taxon>
        <taxon>Tylenchina</taxon>
        <taxon>Tylenchomorpha</taxon>
        <taxon>Aphelenchoidea</taxon>
        <taxon>Aphelenchoididae</taxon>
        <taxon>Bursaphelenchus</taxon>
    </lineage>
</organism>
<dbReference type="SUPFAM" id="SSF144292">
    <property type="entry name" value="occludin/ELL-like"/>
    <property type="match status" value="1"/>
</dbReference>
<dbReference type="GO" id="GO:0032968">
    <property type="term" value="P:positive regulation of transcription elongation by RNA polymerase II"/>
    <property type="evidence" value="ECO:0007669"/>
    <property type="project" value="TreeGrafter"/>
</dbReference>
<feature type="domain" description="OCEL" evidence="8">
    <location>
        <begin position="447"/>
        <end position="556"/>
    </location>
</feature>
<comment type="caution">
    <text evidence="9">The sequence shown here is derived from an EMBL/GenBank/DDBJ whole genome shotgun (WGS) entry which is preliminary data.</text>
</comment>
<feature type="region of interest" description="Disordered" evidence="7">
    <location>
        <begin position="308"/>
        <end position="417"/>
    </location>
</feature>
<dbReference type="Gene3D" id="1.10.10.2670">
    <property type="entry name" value="E3 ubiquitin-protein ligase"/>
    <property type="match status" value="1"/>
</dbReference>
<accession>A0A811KVA6</accession>
<evidence type="ECO:0000256" key="6">
    <source>
        <dbReference type="PROSITE-ProRule" id="PRU01324"/>
    </source>
</evidence>
<dbReference type="InterPro" id="IPR010844">
    <property type="entry name" value="Occludin_ELL"/>
</dbReference>
<protein>
    <recommendedName>
        <fullName evidence="8">OCEL domain-containing protein</fullName>
    </recommendedName>
</protein>
<evidence type="ECO:0000259" key="8">
    <source>
        <dbReference type="PROSITE" id="PS51980"/>
    </source>
</evidence>
<feature type="compositionally biased region" description="Low complexity" evidence="7">
    <location>
        <begin position="402"/>
        <end position="412"/>
    </location>
</feature>
<dbReference type="Gene3D" id="6.10.140.340">
    <property type="match status" value="1"/>
</dbReference>
<feature type="region of interest" description="Disordered" evidence="7">
    <location>
        <begin position="166"/>
        <end position="195"/>
    </location>
</feature>
<reference evidence="9" key="1">
    <citation type="submission" date="2020-09" db="EMBL/GenBank/DDBJ databases">
        <authorList>
            <person name="Kikuchi T."/>
        </authorList>
    </citation>
    <scope>NUCLEOTIDE SEQUENCE</scope>
    <source>
        <strain evidence="9">SH1</strain>
    </source>
</reference>
<evidence type="ECO:0000256" key="1">
    <source>
        <dbReference type="ARBA" id="ARBA00004123"/>
    </source>
</evidence>
<dbReference type="GO" id="GO:0000987">
    <property type="term" value="F:cis-regulatory region sequence-specific DNA binding"/>
    <property type="evidence" value="ECO:0007669"/>
    <property type="project" value="TreeGrafter"/>
</dbReference>
<dbReference type="PANTHER" id="PTHR23288">
    <property type="entry name" value="OCCLUDIN AND RNA POLYMERASE II ELONGATION FACTOR ELL"/>
    <property type="match status" value="1"/>
</dbReference>
<name>A0A811KVA6_9BILA</name>
<proteinExistence type="inferred from homology"/>
<dbReference type="Proteomes" id="UP000614601">
    <property type="component" value="Unassembled WGS sequence"/>
</dbReference>
<dbReference type="PROSITE" id="PS51980">
    <property type="entry name" value="OCEL"/>
    <property type="match status" value="1"/>
</dbReference>
<dbReference type="InterPro" id="IPR036390">
    <property type="entry name" value="WH_DNA-bd_sf"/>
</dbReference>
<dbReference type="Pfam" id="PF07303">
    <property type="entry name" value="Occludin_ELL"/>
    <property type="match status" value="1"/>
</dbReference>
<feature type="region of interest" description="Disordered" evidence="7">
    <location>
        <begin position="567"/>
        <end position="602"/>
    </location>
</feature>
<comment type="similarity">
    <text evidence="2 6">Belongs to the ELL/occludin family.</text>
</comment>
<dbReference type="InterPro" id="IPR031176">
    <property type="entry name" value="ELL/occludin"/>
</dbReference>
<keyword evidence="3" id="KW-0805">Transcription regulation</keyword>
<dbReference type="AlphaFoldDB" id="A0A811KVA6"/>
<evidence type="ECO:0000256" key="3">
    <source>
        <dbReference type="ARBA" id="ARBA00023015"/>
    </source>
</evidence>
<dbReference type="EMBL" id="CAJFCW020000004">
    <property type="protein sequence ID" value="CAG9111774.1"/>
    <property type="molecule type" value="Genomic_DNA"/>
</dbReference>
<dbReference type="InterPro" id="IPR042065">
    <property type="entry name" value="E3_ELL-like"/>
</dbReference>
<feature type="compositionally biased region" description="Low complexity" evidence="7">
    <location>
        <begin position="577"/>
        <end position="594"/>
    </location>
</feature>
<dbReference type="PANTHER" id="PTHR23288:SF17">
    <property type="entry name" value="RNA POLYMERASE II ELONGATION FACTOR ELL"/>
    <property type="match status" value="1"/>
</dbReference>
<sequence length="602" mass="66667">MRSHLSPNADRTHQQQKRTILGKLHNDENTGTQRSFMLKLTDECNQALGKAIELNWPVRVISTKTGVIMEVGTSSSSVTKFNCSQQALNGSLDAVCQDATTSFHNVSSIKTKLVVNATDKTFAETREKAAKLVELEAKKKTKETDLGKNSMNNRKRPLNTVPLSNKANLFAKPNPSASKRTSPPVPPTGSKAQRPIVNPKVSSAVTGLVQNKAELLKRTIRERVIHLCAGGKYRSEEEVLDRLKFEGVAKKDSLEKALAEAKVVFAEVATHEQDAVSVKPELYNEIDIKWPGFVSSEKARARRLISTQSHNASMSVAPSRKSGVAPVLAPSGPHGSGSSAKSQSSSTPVNSSESQSLRKTPPVVSPPEPMPQLDEKSRKRVASPVVPPQFPKQPKRDSPELTVTSSASSTVSPGDEILPKRLVQVPDFCKTNGPPQGPLNSMVQCPTDWEKVFPMVQDADTCVRYHELFESEYPVYRKCYEKLAKVSMEFNDLKRLFDRAALNSSEQKDLLRRIYDRYHEYQSDEDFYGCRTKHASLHRKLAVLKRRIMEWDQRMLNGHGLSGFDPARDDVRHRRSLSSGNSASSTTSMDSSGSGPHGYDEY</sequence>